<dbReference type="EMBL" id="CP003697">
    <property type="protein sequence ID" value="AGF71119.1"/>
    <property type="molecule type" value="Genomic_DNA"/>
</dbReference>
<evidence type="ECO:0000256" key="2">
    <source>
        <dbReference type="ARBA" id="ARBA00012360"/>
    </source>
</evidence>
<evidence type="ECO:0000256" key="6">
    <source>
        <dbReference type="ARBA" id="ARBA00023004"/>
    </source>
</evidence>
<dbReference type="InterPro" id="IPR018207">
    <property type="entry name" value="Haem_oxygenase_CS"/>
</dbReference>
<dbReference type="PANTHER" id="PTHR10720">
    <property type="entry name" value="HEME OXYGENASE"/>
    <property type="match status" value="1"/>
</dbReference>
<sequence length="222" mass="24463">MLIANEAPLSVSLRECTAAAHGHAEQSPFMSRLVRGTLTRGAVADYAGQLWFVYAALERAVRGNMHLPYLAAIADPRLERLDALERDLLELVGLDWREKLVPGPGTAAYVARLDELADKGDQLGLIAHHYVRYLGDLAGGQVIARMLRQRYGIGERGVNFYDFSSIGKIKPYRDAYRARLDALGLDAPGSGWLISEANRAFDLNGGVFRDLAERHCPVTESL</sequence>
<dbReference type="GO" id="GO:0004392">
    <property type="term" value="F:heme oxygenase (decyclizing) activity"/>
    <property type="evidence" value="ECO:0007669"/>
    <property type="project" value="UniProtKB-EC"/>
</dbReference>
<feature type="binding site" evidence="8">
    <location>
        <position position="130"/>
    </location>
    <ligand>
        <name>heme b</name>
        <dbReference type="ChEBI" id="CHEBI:60344"/>
    </ligand>
</feature>
<dbReference type="GO" id="GO:0020037">
    <property type="term" value="F:heme binding"/>
    <property type="evidence" value="ECO:0007669"/>
    <property type="project" value="TreeGrafter"/>
</dbReference>
<evidence type="ECO:0000256" key="7">
    <source>
        <dbReference type="ARBA" id="ARBA00048328"/>
    </source>
</evidence>
<dbReference type="Proteomes" id="UP000011723">
    <property type="component" value="Chromosome"/>
</dbReference>
<dbReference type="CDD" id="cd19165">
    <property type="entry name" value="HemeO"/>
    <property type="match status" value="1"/>
</dbReference>
<keyword evidence="6 9" id="KW-0408">Iron</keyword>
<evidence type="ECO:0000256" key="1">
    <source>
        <dbReference type="ARBA" id="ARBA00006134"/>
    </source>
</evidence>
<name>M1MTU8_9CORY</name>
<keyword evidence="5" id="KW-0560">Oxidoreductase</keyword>
<dbReference type="PATRIC" id="fig|1121362.3.peg.98"/>
<dbReference type="PANTHER" id="PTHR10720:SF0">
    <property type="entry name" value="HEME OXYGENASE"/>
    <property type="match status" value="1"/>
</dbReference>
<dbReference type="GO" id="GO:0042167">
    <property type="term" value="P:heme catabolic process"/>
    <property type="evidence" value="ECO:0007669"/>
    <property type="project" value="TreeGrafter"/>
</dbReference>
<comment type="catalytic activity">
    <reaction evidence="7">
        <text>heme b + 3 reduced [NADPH--hemoprotein reductase] + 3 O2 = biliverdin IXalpha + CO + Fe(2+) + 3 oxidized [NADPH--hemoprotein reductase] + 3 H2O + H(+)</text>
        <dbReference type="Rhea" id="RHEA:21764"/>
        <dbReference type="Rhea" id="RHEA-COMP:11964"/>
        <dbReference type="Rhea" id="RHEA-COMP:11965"/>
        <dbReference type="ChEBI" id="CHEBI:15377"/>
        <dbReference type="ChEBI" id="CHEBI:15378"/>
        <dbReference type="ChEBI" id="CHEBI:15379"/>
        <dbReference type="ChEBI" id="CHEBI:17245"/>
        <dbReference type="ChEBI" id="CHEBI:29033"/>
        <dbReference type="ChEBI" id="CHEBI:57618"/>
        <dbReference type="ChEBI" id="CHEBI:57991"/>
        <dbReference type="ChEBI" id="CHEBI:58210"/>
        <dbReference type="ChEBI" id="CHEBI:60344"/>
        <dbReference type="EC" id="1.14.14.18"/>
    </reaction>
</comment>
<dbReference type="InterPro" id="IPR002051">
    <property type="entry name" value="Haem_Oase"/>
</dbReference>
<keyword evidence="3 8" id="KW-0349">Heme</keyword>
<dbReference type="InterPro" id="IPR016084">
    <property type="entry name" value="Haem_Oase-like_multi-hlx"/>
</dbReference>
<evidence type="ECO:0000256" key="8">
    <source>
        <dbReference type="PIRSR" id="PIRSR000343-1"/>
    </source>
</evidence>
<keyword evidence="4 9" id="KW-0479">Metal-binding</keyword>
<dbReference type="SUPFAM" id="SSF48613">
    <property type="entry name" value="Heme oxygenase-like"/>
    <property type="match status" value="1"/>
</dbReference>
<dbReference type="RefSeq" id="WP_015399543.1">
    <property type="nucleotide sequence ID" value="NC_020302.1"/>
</dbReference>
<dbReference type="HOGENOM" id="CLU_057050_2_0_11"/>
<feature type="binding site" evidence="8">
    <location>
        <position position="177"/>
    </location>
    <ligand>
        <name>heme b</name>
        <dbReference type="ChEBI" id="CHEBI:60344"/>
    </ligand>
</feature>
<dbReference type="GO" id="GO:0046872">
    <property type="term" value="F:metal ion binding"/>
    <property type="evidence" value="ECO:0007669"/>
    <property type="project" value="UniProtKB-KW"/>
</dbReference>
<dbReference type="eggNOG" id="COG5398">
    <property type="taxonomic scope" value="Bacteria"/>
</dbReference>
<dbReference type="GO" id="GO:0006979">
    <property type="term" value="P:response to oxidative stress"/>
    <property type="evidence" value="ECO:0007669"/>
    <property type="project" value="TreeGrafter"/>
</dbReference>
<gene>
    <name evidence="10" type="ORF">A605_00515</name>
</gene>
<feature type="binding site" evidence="8">
    <location>
        <position position="14"/>
    </location>
    <ligand>
        <name>heme b</name>
        <dbReference type="ChEBI" id="CHEBI:60344"/>
    </ligand>
</feature>
<dbReference type="PIRSF" id="PIRSF000343">
    <property type="entry name" value="Haem_Oase"/>
    <property type="match status" value="1"/>
</dbReference>
<dbReference type="PROSITE" id="PS00593">
    <property type="entry name" value="HEME_OXYGENASE"/>
    <property type="match status" value="1"/>
</dbReference>
<proteinExistence type="inferred from homology"/>
<evidence type="ECO:0000256" key="3">
    <source>
        <dbReference type="ARBA" id="ARBA00022617"/>
    </source>
</evidence>
<evidence type="ECO:0000256" key="9">
    <source>
        <dbReference type="PIRSR" id="PIRSR000343-2"/>
    </source>
</evidence>
<evidence type="ECO:0000256" key="5">
    <source>
        <dbReference type="ARBA" id="ARBA00023002"/>
    </source>
</evidence>
<dbReference type="GO" id="GO:0006788">
    <property type="term" value="P:heme oxidation"/>
    <property type="evidence" value="ECO:0007669"/>
    <property type="project" value="InterPro"/>
</dbReference>
<dbReference type="AlphaFoldDB" id="M1MTU8"/>
<accession>M1MTU8</accession>
<dbReference type="OrthoDB" id="5493802at2"/>
<evidence type="ECO:0000256" key="4">
    <source>
        <dbReference type="ARBA" id="ARBA00022723"/>
    </source>
</evidence>
<dbReference type="PRINTS" id="PR00088">
    <property type="entry name" value="HAEMOXYGNASE"/>
</dbReference>
<dbReference type="KEGG" id="chn:A605_00515"/>
<keyword evidence="11" id="KW-1185">Reference proteome</keyword>
<feature type="binding site" description="axial binding residue" evidence="9">
    <location>
        <position position="21"/>
    </location>
    <ligand>
        <name>heme b</name>
        <dbReference type="ChEBI" id="CHEBI:60344"/>
    </ligand>
    <ligandPart>
        <name>Fe</name>
        <dbReference type="ChEBI" id="CHEBI:18248"/>
    </ligandPart>
</feature>
<dbReference type="STRING" id="1121362.A605_00515"/>
<protein>
    <recommendedName>
        <fullName evidence="2">heme oxygenase (biliverdin-producing)</fullName>
        <ecNumber evidence="2">1.14.14.18</ecNumber>
    </recommendedName>
</protein>
<organism evidence="10 11">
    <name type="scientific">Corynebacterium halotolerans YIM 70093 = DSM 44683</name>
    <dbReference type="NCBI Taxonomy" id="1121362"/>
    <lineage>
        <taxon>Bacteria</taxon>
        <taxon>Bacillati</taxon>
        <taxon>Actinomycetota</taxon>
        <taxon>Actinomycetes</taxon>
        <taxon>Mycobacteriales</taxon>
        <taxon>Corynebacteriaceae</taxon>
        <taxon>Corynebacterium</taxon>
    </lineage>
</organism>
<dbReference type="EC" id="1.14.14.18" evidence="2"/>
<reference evidence="10 11" key="1">
    <citation type="journal article" date="2012" name="Stand. Genomic Sci.">
        <title>Genome sequence of the halotolerant bacterium Corynebacterium halotolerans type strain YIM 70093(T) (= DSM 44683(T)).</title>
        <authorList>
            <person name="Ruckert C."/>
            <person name="Albersmeier A."/>
            <person name="Al-Dilaimi A."/>
            <person name="Niehaus K."/>
            <person name="Szczepanowski R."/>
            <person name="Kalinowski J."/>
        </authorList>
    </citation>
    <scope>NUCLEOTIDE SEQUENCE [LARGE SCALE GENOMIC DNA]</scope>
    <source>
        <strain evidence="10">YIM 70093</strain>
    </source>
</reference>
<evidence type="ECO:0000313" key="11">
    <source>
        <dbReference type="Proteomes" id="UP000011723"/>
    </source>
</evidence>
<evidence type="ECO:0000313" key="10">
    <source>
        <dbReference type="EMBL" id="AGF71119.1"/>
    </source>
</evidence>
<dbReference type="Gene3D" id="1.20.910.10">
    <property type="entry name" value="Heme oxygenase-like"/>
    <property type="match status" value="1"/>
</dbReference>
<dbReference type="InterPro" id="IPR016053">
    <property type="entry name" value="Haem_Oase-like"/>
</dbReference>
<comment type="similarity">
    <text evidence="1">Belongs to the heme oxygenase family.</text>
</comment>
<dbReference type="Pfam" id="PF01126">
    <property type="entry name" value="Heme_oxygenase"/>
    <property type="match status" value="1"/>
</dbReference>